<dbReference type="InterPro" id="IPR020806">
    <property type="entry name" value="PKS_PP-bd"/>
</dbReference>
<dbReference type="SUPFAM" id="SSF56801">
    <property type="entry name" value="Acetyl-CoA synthetase-like"/>
    <property type="match status" value="1"/>
</dbReference>
<dbReference type="PROSITE" id="PS00012">
    <property type="entry name" value="PHOSPHOPANTETHEINE"/>
    <property type="match status" value="1"/>
</dbReference>
<keyword evidence="3" id="KW-0436">Ligase</keyword>
<keyword evidence="6" id="KW-1185">Reference proteome</keyword>
<evidence type="ECO:0000256" key="2">
    <source>
        <dbReference type="ARBA" id="ARBA00022553"/>
    </source>
</evidence>
<dbReference type="InterPro" id="IPR009081">
    <property type="entry name" value="PP-bd_ACP"/>
</dbReference>
<accession>A0ABR2VJ36</accession>
<dbReference type="SUPFAM" id="SSF47336">
    <property type="entry name" value="ACP-like"/>
    <property type="match status" value="1"/>
</dbReference>
<comment type="caution">
    <text evidence="5">The sequence shown here is derived from an EMBL/GenBank/DDBJ whole genome shotgun (WGS) entry which is preliminary data.</text>
</comment>
<keyword evidence="1" id="KW-0596">Phosphopantetheine</keyword>
<evidence type="ECO:0000256" key="3">
    <source>
        <dbReference type="ARBA" id="ARBA00022598"/>
    </source>
</evidence>
<dbReference type="Gene3D" id="2.30.38.10">
    <property type="entry name" value="Luciferase, Domain 3"/>
    <property type="match status" value="1"/>
</dbReference>
<dbReference type="InterPro" id="IPR029058">
    <property type="entry name" value="AB_hydrolase_fold"/>
</dbReference>
<sequence>MTAQKFVTNPNSECNGEIIYRTGDMACFRSDGNIEFVGRMDHQVKIRGYRIELGEVENTLLQQDSIKECVVVARKHSSGEKQLVAYVVVDSKSTSGMYTQKVDEWGTAFDQNTYGNIDECLAEPGVINQPHVQSLRDKLTATLPKFMVPSSFVVMDSLPLTPNGKIDRQALPAPTISYIENQKNFIQPRTELEKSLASIFTDILGIEKISILGNFFELGGHSLSATKVISRIRAALGQEIPLRLLFEAPTVASLNERLININKANTGSSGL</sequence>
<dbReference type="SMART" id="SM00823">
    <property type="entry name" value="PKS_PP"/>
    <property type="match status" value="1"/>
</dbReference>
<dbReference type="PROSITE" id="PS50075">
    <property type="entry name" value="CARRIER"/>
    <property type="match status" value="1"/>
</dbReference>
<evidence type="ECO:0000259" key="4">
    <source>
        <dbReference type="PROSITE" id="PS50075"/>
    </source>
</evidence>
<organism evidence="5 6">
    <name type="scientific">Basidiobolus ranarum</name>
    <dbReference type="NCBI Taxonomy" id="34480"/>
    <lineage>
        <taxon>Eukaryota</taxon>
        <taxon>Fungi</taxon>
        <taxon>Fungi incertae sedis</taxon>
        <taxon>Zoopagomycota</taxon>
        <taxon>Entomophthoromycotina</taxon>
        <taxon>Basidiobolomycetes</taxon>
        <taxon>Basidiobolales</taxon>
        <taxon>Basidiobolaceae</taxon>
        <taxon>Basidiobolus</taxon>
    </lineage>
</organism>
<proteinExistence type="predicted"/>
<feature type="domain" description="Carrier" evidence="4">
    <location>
        <begin position="187"/>
        <end position="262"/>
    </location>
</feature>
<dbReference type="Gene3D" id="3.40.50.1820">
    <property type="entry name" value="alpha/beta hydrolase"/>
    <property type="match status" value="1"/>
</dbReference>
<dbReference type="InterPro" id="IPR036736">
    <property type="entry name" value="ACP-like_sf"/>
</dbReference>
<gene>
    <name evidence="5" type="ORF">K7432_018357</name>
</gene>
<keyword evidence="2" id="KW-0597">Phosphoprotein</keyword>
<protein>
    <recommendedName>
        <fullName evidence="4">Carrier domain-containing protein</fullName>
    </recommendedName>
</protein>
<dbReference type="EMBL" id="JASJQH010012661">
    <property type="protein sequence ID" value="KAK9659869.1"/>
    <property type="molecule type" value="Genomic_DNA"/>
</dbReference>
<reference evidence="5 6" key="1">
    <citation type="submission" date="2023-04" db="EMBL/GenBank/DDBJ databases">
        <title>Genome of Basidiobolus ranarum AG-B5.</title>
        <authorList>
            <person name="Stajich J.E."/>
            <person name="Carter-House D."/>
            <person name="Gryganskyi A."/>
        </authorList>
    </citation>
    <scope>NUCLEOTIDE SEQUENCE [LARGE SCALE GENOMIC DNA]</scope>
    <source>
        <strain evidence="5 6">AG-B5</strain>
    </source>
</reference>
<dbReference type="PANTHER" id="PTHR45527:SF14">
    <property type="entry name" value="PLIPASTATIN SYNTHASE SUBUNIT B"/>
    <property type="match status" value="1"/>
</dbReference>
<dbReference type="Proteomes" id="UP001479436">
    <property type="component" value="Unassembled WGS sequence"/>
</dbReference>
<evidence type="ECO:0000313" key="6">
    <source>
        <dbReference type="Proteomes" id="UP001479436"/>
    </source>
</evidence>
<dbReference type="InterPro" id="IPR045851">
    <property type="entry name" value="AMP-bd_C_sf"/>
</dbReference>
<evidence type="ECO:0000313" key="5">
    <source>
        <dbReference type="EMBL" id="KAK9659869.1"/>
    </source>
</evidence>
<name>A0ABR2VJ36_9FUNG</name>
<dbReference type="Gene3D" id="3.30.300.30">
    <property type="match status" value="1"/>
</dbReference>
<dbReference type="PANTHER" id="PTHR45527">
    <property type="entry name" value="NONRIBOSOMAL PEPTIDE SYNTHETASE"/>
    <property type="match status" value="1"/>
</dbReference>
<dbReference type="Pfam" id="PF00550">
    <property type="entry name" value="PP-binding"/>
    <property type="match status" value="1"/>
</dbReference>
<dbReference type="InterPro" id="IPR006162">
    <property type="entry name" value="Ppantetheine_attach_site"/>
</dbReference>
<evidence type="ECO:0000256" key="1">
    <source>
        <dbReference type="ARBA" id="ARBA00022450"/>
    </source>
</evidence>